<name>A0ACB9FRZ9_9ASTR</name>
<evidence type="ECO:0000313" key="1">
    <source>
        <dbReference type="EMBL" id="KAI3774014.1"/>
    </source>
</evidence>
<dbReference type="EMBL" id="CM042033">
    <property type="protein sequence ID" value="KAI3774014.1"/>
    <property type="molecule type" value="Genomic_DNA"/>
</dbReference>
<accession>A0ACB9FRZ9</accession>
<comment type="caution">
    <text evidence="1">The sequence shown here is derived from an EMBL/GenBank/DDBJ whole genome shotgun (WGS) entry which is preliminary data.</text>
</comment>
<evidence type="ECO:0000313" key="2">
    <source>
        <dbReference type="Proteomes" id="UP001056120"/>
    </source>
</evidence>
<dbReference type="Proteomes" id="UP001056120">
    <property type="component" value="Linkage Group LG16"/>
</dbReference>
<organism evidence="1 2">
    <name type="scientific">Smallanthus sonchifolius</name>
    <dbReference type="NCBI Taxonomy" id="185202"/>
    <lineage>
        <taxon>Eukaryota</taxon>
        <taxon>Viridiplantae</taxon>
        <taxon>Streptophyta</taxon>
        <taxon>Embryophyta</taxon>
        <taxon>Tracheophyta</taxon>
        <taxon>Spermatophyta</taxon>
        <taxon>Magnoliopsida</taxon>
        <taxon>eudicotyledons</taxon>
        <taxon>Gunneridae</taxon>
        <taxon>Pentapetalae</taxon>
        <taxon>asterids</taxon>
        <taxon>campanulids</taxon>
        <taxon>Asterales</taxon>
        <taxon>Asteraceae</taxon>
        <taxon>Asteroideae</taxon>
        <taxon>Heliantheae alliance</taxon>
        <taxon>Millerieae</taxon>
        <taxon>Smallanthus</taxon>
    </lineage>
</organism>
<proteinExistence type="predicted"/>
<keyword evidence="2" id="KW-1185">Reference proteome</keyword>
<protein>
    <submittedName>
        <fullName evidence="1">Uncharacterized protein</fullName>
    </submittedName>
</protein>
<reference evidence="1 2" key="2">
    <citation type="journal article" date="2022" name="Mol. Ecol. Resour.">
        <title>The genomes of chicory, endive, great burdock and yacon provide insights into Asteraceae paleo-polyploidization history and plant inulin production.</title>
        <authorList>
            <person name="Fan W."/>
            <person name="Wang S."/>
            <person name="Wang H."/>
            <person name="Wang A."/>
            <person name="Jiang F."/>
            <person name="Liu H."/>
            <person name="Zhao H."/>
            <person name="Xu D."/>
            <person name="Zhang Y."/>
        </authorList>
    </citation>
    <scope>NUCLEOTIDE SEQUENCE [LARGE SCALE GENOMIC DNA]</scope>
    <source>
        <strain evidence="2">cv. Yunnan</strain>
        <tissue evidence="1">Leaves</tissue>
    </source>
</reference>
<sequence>MLYWYVDPKMGEAVIMGKGRSESGNIVPKELIRIFDEFCFINFSVKDLEVQAERYCVYTDEWTNSLLLNMTRPKTEDYPELLSRGSLLKHFPVTNTLDR</sequence>
<reference evidence="2" key="1">
    <citation type="journal article" date="2022" name="Mol. Ecol. Resour.">
        <title>The genomes of chicory, endive, great burdock and yacon provide insights into Asteraceae palaeo-polyploidization history and plant inulin production.</title>
        <authorList>
            <person name="Fan W."/>
            <person name="Wang S."/>
            <person name="Wang H."/>
            <person name="Wang A."/>
            <person name="Jiang F."/>
            <person name="Liu H."/>
            <person name="Zhao H."/>
            <person name="Xu D."/>
            <person name="Zhang Y."/>
        </authorList>
    </citation>
    <scope>NUCLEOTIDE SEQUENCE [LARGE SCALE GENOMIC DNA]</scope>
    <source>
        <strain evidence="2">cv. Yunnan</strain>
    </source>
</reference>
<gene>
    <name evidence="1" type="ORF">L1987_48556</name>
</gene>